<comment type="caution">
    <text evidence="1">The sequence shown here is derived from an EMBL/GenBank/DDBJ whole genome shotgun (WGS) entry which is preliminary data.</text>
</comment>
<dbReference type="EMBL" id="AVOT02020180">
    <property type="protein sequence ID" value="MBW0508185.1"/>
    <property type="molecule type" value="Genomic_DNA"/>
</dbReference>
<name>A0A9Q3DR10_9BASI</name>
<dbReference type="Proteomes" id="UP000765509">
    <property type="component" value="Unassembled WGS sequence"/>
</dbReference>
<evidence type="ECO:0000313" key="1">
    <source>
        <dbReference type="EMBL" id="MBW0508185.1"/>
    </source>
</evidence>
<keyword evidence="2" id="KW-1185">Reference proteome</keyword>
<evidence type="ECO:0000313" key="2">
    <source>
        <dbReference type="Proteomes" id="UP000765509"/>
    </source>
</evidence>
<dbReference type="OrthoDB" id="2506627at2759"/>
<sequence length="221" mass="23870">MVATLTAVIDHGVSVSAVNYHPPVSAHNTIYQAPRPAGSPSPPTLLGQMVQKANNFCGRGQSRSLIDSYGSACLYCQKEQHCYAECKVFWSEVDAGKTVAPKNLRKPAHCSNKGKTNQVFNLTSKGIADRVLVNSEADIHMSGESPELILETFLTSPPTPQLVSCNNTSKLTGMGTLWIPTPSSMLDLSNVYYCPDIQSIILCLGILIEDGYKPIFNGTAH</sequence>
<proteinExistence type="predicted"/>
<dbReference type="AlphaFoldDB" id="A0A9Q3DR10"/>
<organism evidence="1 2">
    <name type="scientific">Austropuccinia psidii MF-1</name>
    <dbReference type="NCBI Taxonomy" id="1389203"/>
    <lineage>
        <taxon>Eukaryota</taxon>
        <taxon>Fungi</taxon>
        <taxon>Dikarya</taxon>
        <taxon>Basidiomycota</taxon>
        <taxon>Pucciniomycotina</taxon>
        <taxon>Pucciniomycetes</taxon>
        <taxon>Pucciniales</taxon>
        <taxon>Sphaerophragmiaceae</taxon>
        <taxon>Austropuccinia</taxon>
    </lineage>
</organism>
<gene>
    <name evidence="1" type="ORF">O181_047900</name>
</gene>
<protein>
    <submittedName>
        <fullName evidence="1">Uncharacterized protein</fullName>
    </submittedName>
</protein>
<accession>A0A9Q3DR10</accession>
<reference evidence="1" key="1">
    <citation type="submission" date="2021-03" db="EMBL/GenBank/DDBJ databases">
        <title>Draft genome sequence of rust myrtle Austropuccinia psidii MF-1, a brazilian biotype.</title>
        <authorList>
            <person name="Quecine M.C."/>
            <person name="Pachon D.M.R."/>
            <person name="Bonatelli M.L."/>
            <person name="Correr F.H."/>
            <person name="Franceschini L.M."/>
            <person name="Leite T.F."/>
            <person name="Margarido G.R.A."/>
            <person name="Almeida C.A."/>
            <person name="Ferrarezi J.A."/>
            <person name="Labate C.A."/>
        </authorList>
    </citation>
    <scope>NUCLEOTIDE SEQUENCE</scope>
    <source>
        <strain evidence="1">MF-1</strain>
    </source>
</reference>